<sequence length="101" mass="11245">MVTPKDGLRSVPVYGRAHPEEEAYPSEVPVQPDSPLPYELLEGQRYATQGRTSGSYFQPSATDAALNHVVKGEDLYYEIQFGHRIGFVRAADVDVVHADKR</sequence>
<dbReference type="EMBL" id="AP019621">
    <property type="protein sequence ID" value="BBJ55493.1"/>
    <property type="molecule type" value="Genomic_DNA"/>
</dbReference>
<accession>A0A499VLX7</accession>
<name>A0A499VLX7_STRAX</name>
<evidence type="ECO:0000313" key="2">
    <source>
        <dbReference type="EMBL" id="BBJ55493.1"/>
    </source>
</evidence>
<reference evidence="2" key="1">
    <citation type="submission" date="2019-04" db="EMBL/GenBank/DDBJ databases">
        <title>Draft genome sequences of Streptomyces avermitilis MC3.</title>
        <authorList>
            <person name="Komaki H."/>
            <person name="Tamura T."/>
            <person name="Hosoyama A."/>
        </authorList>
    </citation>
    <scope>NUCLEOTIDE SEQUENCE</scope>
    <source>
        <strain evidence="2">MC3</strain>
    </source>
</reference>
<protein>
    <submittedName>
        <fullName evidence="2">Uncharacterized protein</fullName>
    </submittedName>
</protein>
<gene>
    <name evidence="2" type="ORF">SAVMC3_81220</name>
</gene>
<feature type="region of interest" description="Disordered" evidence="1">
    <location>
        <begin position="1"/>
        <end position="37"/>
    </location>
</feature>
<organism evidence="2">
    <name type="scientific">Streptomyces avermitilis</name>
    <dbReference type="NCBI Taxonomy" id="33903"/>
    <lineage>
        <taxon>Bacteria</taxon>
        <taxon>Bacillati</taxon>
        <taxon>Actinomycetota</taxon>
        <taxon>Actinomycetes</taxon>
        <taxon>Kitasatosporales</taxon>
        <taxon>Streptomycetaceae</taxon>
        <taxon>Streptomyces</taxon>
    </lineage>
</organism>
<dbReference type="AlphaFoldDB" id="A0A499VLX7"/>
<evidence type="ECO:0000256" key="1">
    <source>
        <dbReference type="SAM" id="MobiDB-lite"/>
    </source>
</evidence>
<proteinExistence type="predicted"/>